<keyword evidence="2" id="KW-0964">Secreted</keyword>
<dbReference type="NCBIfam" id="TIGR04183">
    <property type="entry name" value="Por_Secre_tail"/>
    <property type="match status" value="1"/>
</dbReference>
<evidence type="ECO:0000313" key="5">
    <source>
        <dbReference type="EMBL" id="GAA4445317.1"/>
    </source>
</evidence>
<dbReference type="InterPro" id="IPR013783">
    <property type="entry name" value="Ig-like_fold"/>
</dbReference>
<dbReference type="Pfam" id="PF00041">
    <property type="entry name" value="fn3"/>
    <property type="match status" value="1"/>
</dbReference>
<dbReference type="InterPro" id="IPR036116">
    <property type="entry name" value="FN3_sf"/>
</dbReference>
<dbReference type="Pfam" id="PF24517">
    <property type="entry name" value="CBM96"/>
    <property type="match status" value="1"/>
</dbReference>
<dbReference type="RefSeq" id="WP_345031914.1">
    <property type="nucleotide sequence ID" value="NZ_BAABEY010000033.1"/>
</dbReference>
<dbReference type="SUPFAM" id="SSF49265">
    <property type="entry name" value="Fibronectin type III"/>
    <property type="match status" value="1"/>
</dbReference>
<dbReference type="InterPro" id="IPR003961">
    <property type="entry name" value="FN3_dom"/>
</dbReference>
<feature type="domain" description="Fibronectin type-III" evidence="4">
    <location>
        <begin position="848"/>
        <end position="945"/>
    </location>
</feature>
<accession>A0ABP8M7T8</accession>
<dbReference type="InterPro" id="IPR026444">
    <property type="entry name" value="Secre_tail"/>
</dbReference>
<dbReference type="Gene3D" id="2.60.40.10">
    <property type="entry name" value="Immunoglobulins"/>
    <property type="match status" value="2"/>
</dbReference>
<dbReference type="InterPro" id="IPR055372">
    <property type="entry name" value="CBM96"/>
</dbReference>
<dbReference type="Proteomes" id="UP001501508">
    <property type="component" value="Unassembled WGS sequence"/>
</dbReference>
<evidence type="ECO:0000256" key="3">
    <source>
        <dbReference type="ARBA" id="ARBA00022729"/>
    </source>
</evidence>
<keyword evidence="6" id="KW-1185">Reference proteome</keyword>
<protein>
    <recommendedName>
        <fullName evidence="4">Fibronectin type-III domain-containing protein</fullName>
    </recommendedName>
</protein>
<evidence type="ECO:0000313" key="6">
    <source>
        <dbReference type="Proteomes" id="UP001501508"/>
    </source>
</evidence>
<feature type="domain" description="Fibronectin type-III" evidence="4">
    <location>
        <begin position="583"/>
        <end position="673"/>
    </location>
</feature>
<dbReference type="SMART" id="SM00060">
    <property type="entry name" value="FN3"/>
    <property type="match status" value="2"/>
</dbReference>
<keyword evidence="3" id="KW-0732">Signal</keyword>
<gene>
    <name evidence="5" type="ORF">GCM10023091_36800</name>
</gene>
<dbReference type="NCBIfam" id="NF033679">
    <property type="entry name" value="DNRLRE_dom"/>
    <property type="match status" value="1"/>
</dbReference>
<sequence>MKNPMLSIFVAIMFPIAGWCQTFTPTPEIVNLALGASLARWKADPATNQEYLSYGALESAKIMNYLALVAYHDPSNTTVINRLLDQIRNVIAGGNEPTCRGTILGWADNGLAQSLVLAKRTPTVWSQLTEAEVNKCDWLMRALTVAGNYMQNYHNDPERCLLGVFEGRKTRAPNIQEGYVGVMIAAHHYFGGASAVNSMLADFDYDNWLSTFADLGFTNIIYGWTYAHGNTAEGRATMKQLMENGGVAKLGGNIVEPDGVRHPFTFAGYYGSTPRPEIAYEPFGIYEALAERMYRGAVHNKSTSGEVHILNNRVSPMTGLIGMCNELQGSDGSGERSSVRYAYDGWNNNILTYATLRALNLWGDSPVHQEIDRRIKTGSIDILYKYKAGYRGRSNGEIKVHNEPTGITLGYNFVKDIWINYLWDRKDLNLLELMSPTLSESFDKLSSLTGAFGDGGFTGEQDVAWTYTQARRDGSAGVKPGDVAFIALAPGSAGSLSTTLARPVTMLRFKTRNLSGSGSPSLTIKLNDDILRTYDNFGADETEVVAIPGLEAVVGARIVITNTGTAELLIDDLELEEVSGLNGPENLTGSLIHMTDLTLTWTDNATNETGFQLERRKVPGGAFQVVEDNLPANTTSYTDRGLEPETTYEYRLVAFNLAGLSTEAVTTVETLPLVAMKETILDAVADADVRAGTSYMVTNYGSKNFMNVQWAGATNAATREAFLKFDLTSITTPIRRASLFLNTTTTSFGTTNPLTAVVDLMQDNTWQENTITWNNRPTTSVGTLHTWDPVAGNNTVDLSTDLLAGKEGLPLSLRISVLETILFTVLSRESTNPAVRPALTIYTDRILAPANLVVSGSGRPVLTWTDNSDNETNFRIQRKIVSGGEDARIAAGEVFEELATVDANSTSYTDMTADEGITYAYRVYALDESGKSGYSNIAEVTTVLPVSLVTFKAQKGEGNVVQLAWTTSSELNSSYFAVERSADGKRFTEIGRVMAGKVSEKLKNYKFEDHSKGLSGVCFYRLRMVDLDGSFAYSRLVSVGFDAVRDILLYPNPSSELLFIQMDGPVEQVVFYDINGRIRKEAGSETRLDVSGLPTGIYNVVITRNGKRHSLRFLKE</sequence>
<dbReference type="EMBL" id="BAABEY010000033">
    <property type="protein sequence ID" value="GAA4445317.1"/>
    <property type="molecule type" value="Genomic_DNA"/>
</dbReference>
<comment type="subcellular location">
    <subcellularLocation>
        <location evidence="1">Secreted</location>
    </subcellularLocation>
</comment>
<evidence type="ECO:0000256" key="1">
    <source>
        <dbReference type="ARBA" id="ARBA00004613"/>
    </source>
</evidence>
<reference evidence="6" key="1">
    <citation type="journal article" date="2019" name="Int. J. Syst. Evol. Microbiol.">
        <title>The Global Catalogue of Microorganisms (GCM) 10K type strain sequencing project: providing services to taxonomists for standard genome sequencing and annotation.</title>
        <authorList>
            <consortium name="The Broad Institute Genomics Platform"/>
            <consortium name="The Broad Institute Genome Sequencing Center for Infectious Disease"/>
            <person name="Wu L."/>
            <person name="Ma J."/>
        </authorList>
    </citation>
    <scope>NUCLEOTIDE SEQUENCE [LARGE SCALE GENOMIC DNA]</scope>
    <source>
        <strain evidence="6">JCM 31920</strain>
    </source>
</reference>
<proteinExistence type="predicted"/>
<dbReference type="CDD" id="cd00063">
    <property type="entry name" value="FN3"/>
    <property type="match status" value="2"/>
</dbReference>
<organism evidence="5 6">
    <name type="scientific">Ravibacter arvi</name>
    <dbReference type="NCBI Taxonomy" id="2051041"/>
    <lineage>
        <taxon>Bacteria</taxon>
        <taxon>Pseudomonadati</taxon>
        <taxon>Bacteroidota</taxon>
        <taxon>Cytophagia</taxon>
        <taxon>Cytophagales</taxon>
        <taxon>Spirosomataceae</taxon>
        <taxon>Ravibacter</taxon>
    </lineage>
</organism>
<name>A0ABP8M7T8_9BACT</name>
<evidence type="ECO:0000256" key="2">
    <source>
        <dbReference type="ARBA" id="ARBA00022525"/>
    </source>
</evidence>
<evidence type="ECO:0000259" key="4">
    <source>
        <dbReference type="PROSITE" id="PS50853"/>
    </source>
</evidence>
<comment type="caution">
    <text evidence="5">The sequence shown here is derived from an EMBL/GenBank/DDBJ whole genome shotgun (WGS) entry which is preliminary data.</text>
</comment>
<dbReference type="Pfam" id="PF18962">
    <property type="entry name" value="Por_Secre_tail"/>
    <property type="match status" value="1"/>
</dbReference>
<dbReference type="PROSITE" id="PS50853">
    <property type="entry name" value="FN3"/>
    <property type="match status" value="2"/>
</dbReference>